<proteinExistence type="predicted"/>
<name>A0AC61U2U1_9MICO</name>
<accession>A0AC61U2U1</accession>
<organism evidence="1 2">
    <name type="scientific">Janibacter limosus</name>
    <dbReference type="NCBI Taxonomy" id="53458"/>
    <lineage>
        <taxon>Bacteria</taxon>
        <taxon>Bacillati</taxon>
        <taxon>Actinomycetota</taxon>
        <taxon>Actinomycetes</taxon>
        <taxon>Micrococcales</taxon>
        <taxon>Intrasporangiaceae</taxon>
        <taxon>Janibacter</taxon>
    </lineage>
</organism>
<protein>
    <submittedName>
        <fullName evidence="1">Uncharacterized protein</fullName>
    </submittedName>
</protein>
<dbReference type="EMBL" id="CP087977">
    <property type="protein sequence ID" value="UUZ44332.1"/>
    <property type="molecule type" value="Genomic_DNA"/>
</dbReference>
<dbReference type="Proteomes" id="UP001059663">
    <property type="component" value="Chromosome"/>
</dbReference>
<evidence type="ECO:0000313" key="2">
    <source>
        <dbReference type="Proteomes" id="UP001059663"/>
    </source>
</evidence>
<reference evidence="1" key="1">
    <citation type="submission" date="2021-11" db="EMBL/GenBank/DDBJ databases">
        <title>Study of the species diversity of bacterial strains isolated from a unique natural object - Shulgan-Tash cave (Bashkiria).</title>
        <authorList>
            <person name="Sazanova A.L."/>
            <person name="Chirak E.R."/>
            <person name="Safronova V.I."/>
        </authorList>
    </citation>
    <scope>NUCLEOTIDE SEQUENCE</scope>
    <source>
        <strain evidence="1">P1</strain>
    </source>
</reference>
<gene>
    <name evidence="1" type="ORF">LP422_18005</name>
</gene>
<evidence type="ECO:0000313" key="1">
    <source>
        <dbReference type="EMBL" id="UUZ44332.1"/>
    </source>
</evidence>
<sequence length="59" mass="6080">MCRQATCRMCGKTTRAGCGQHVDRVMAGVPRADRCPGHADAPKSSAPGAGVLSRLLGRG</sequence>